<dbReference type="Gene3D" id="2.60.40.10">
    <property type="entry name" value="Immunoglobulins"/>
    <property type="match status" value="1"/>
</dbReference>
<evidence type="ECO:0000259" key="1">
    <source>
        <dbReference type="Pfam" id="PF00345"/>
    </source>
</evidence>
<dbReference type="PANTHER" id="PTHR30251">
    <property type="entry name" value="PILUS ASSEMBLY CHAPERONE"/>
    <property type="match status" value="1"/>
</dbReference>
<dbReference type="EMBL" id="FQXE01000004">
    <property type="protein sequence ID" value="SHH68482.1"/>
    <property type="molecule type" value="Genomic_DNA"/>
</dbReference>
<organism evidence="2 3">
    <name type="scientific">Pollutimonas bauzanensis</name>
    <dbReference type="NCBI Taxonomy" id="658167"/>
    <lineage>
        <taxon>Bacteria</taxon>
        <taxon>Pseudomonadati</taxon>
        <taxon>Pseudomonadota</taxon>
        <taxon>Betaproteobacteria</taxon>
        <taxon>Burkholderiales</taxon>
        <taxon>Alcaligenaceae</taxon>
        <taxon>Pollutimonas</taxon>
    </lineage>
</organism>
<dbReference type="Pfam" id="PF00345">
    <property type="entry name" value="PapD_N"/>
    <property type="match status" value="1"/>
</dbReference>
<feature type="domain" description="Pili assembly chaperone N-terminal" evidence="1">
    <location>
        <begin position="33"/>
        <end position="150"/>
    </location>
</feature>
<reference evidence="2 3" key="1">
    <citation type="submission" date="2016-11" db="EMBL/GenBank/DDBJ databases">
        <authorList>
            <person name="Jaros S."/>
            <person name="Januszkiewicz K."/>
            <person name="Wedrychowicz H."/>
        </authorList>
    </citation>
    <scope>NUCLEOTIDE SEQUENCE [LARGE SCALE GENOMIC DNA]</scope>
    <source>
        <strain evidence="2 3">CGMCC 1.10190</strain>
    </source>
</reference>
<evidence type="ECO:0000313" key="2">
    <source>
        <dbReference type="EMBL" id="SHH68482.1"/>
    </source>
</evidence>
<evidence type="ECO:0000313" key="3">
    <source>
        <dbReference type="Proteomes" id="UP000184226"/>
    </source>
</evidence>
<dbReference type="InterPro" id="IPR008962">
    <property type="entry name" value="PapD-like_sf"/>
</dbReference>
<keyword evidence="3" id="KW-1185">Reference proteome</keyword>
<proteinExistence type="predicted"/>
<dbReference type="OrthoDB" id="511700at2"/>
<dbReference type="SUPFAM" id="SSF49354">
    <property type="entry name" value="PapD-like"/>
    <property type="match status" value="1"/>
</dbReference>
<name>A0A1M5UZQ5_9BURK</name>
<accession>A0A1M5UZQ5</accession>
<dbReference type="PANTHER" id="PTHR30251:SF4">
    <property type="entry name" value="SLR1668 PROTEIN"/>
    <property type="match status" value="1"/>
</dbReference>
<sequence>MAAAAARTRFFFFGSILFLVSMLACGWARAGSLSVNPVRVMLSDKRPVAALTLQNSGGAPALVQLEVFSWSQREGKDVYTPTREILATPPIFTVPAGGSQLLRVGLRRPIDPQRELSYRLYLQEVPPPPAPGFRGLQVALRIGVPVFVLPLVQASPMLQWKAATMAPGKIKITAANSGNVHVQVANFSVSQANSALPPVTRQVAAYLMPGQSLDWIVKANLAPGATLRLAAQTDAGNVETDLVLEKQ</sequence>
<dbReference type="AlphaFoldDB" id="A0A1M5UZQ5"/>
<dbReference type="GO" id="GO:0071555">
    <property type="term" value="P:cell wall organization"/>
    <property type="evidence" value="ECO:0007669"/>
    <property type="project" value="InterPro"/>
</dbReference>
<dbReference type="InterPro" id="IPR013783">
    <property type="entry name" value="Ig-like_fold"/>
</dbReference>
<dbReference type="GO" id="GO:0030288">
    <property type="term" value="C:outer membrane-bounded periplasmic space"/>
    <property type="evidence" value="ECO:0007669"/>
    <property type="project" value="InterPro"/>
</dbReference>
<dbReference type="InterPro" id="IPR050643">
    <property type="entry name" value="Periplasmic_pilus_chap"/>
</dbReference>
<dbReference type="Proteomes" id="UP000184226">
    <property type="component" value="Unassembled WGS sequence"/>
</dbReference>
<dbReference type="STRING" id="658167.SAMN04488135_104176"/>
<dbReference type="InterPro" id="IPR016147">
    <property type="entry name" value="Pili_assmbl_chaperone_N"/>
</dbReference>
<dbReference type="RefSeq" id="WP_084135924.1">
    <property type="nucleotide sequence ID" value="NZ_FQXE01000004.1"/>
</dbReference>
<gene>
    <name evidence="2" type="ORF">SAMN04488135_104176</name>
</gene>
<dbReference type="PROSITE" id="PS51257">
    <property type="entry name" value="PROKAR_LIPOPROTEIN"/>
    <property type="match status" value="1"/>
</dbReference>
<protein>
    <submittedName>
        <fullName evidence="2">Fimbrial chaperone protein</fullName>
    </submittedName>
</protein>